<feature type="compositionally biased region" description="Basic and acidic residues" evidence="1">
    <location>
        <begin position="212"/>
        <end position="232"/>
    </location>
</feature>
<accession>A0A0M0K2E0</accession>
<evidence type="ECO:0000313" key="5">
    <source>
        <dbReference type="Proteomes" id="UP000037460"/>
    </source>
</evidence>
<feature type="domain" description="Conserved oligomeric Golgi complex subunit 4 N-terminal" evidence="3">
    <location>
        <begin position="116"/>
        <end position="198"/>
    </location>
</feature>
<dbReference type="InterPro" id="IPR048684">
    <property type="entry name" value="COG4_C"/>
</dbReference>
<keyword evidence="5" id="KW-1185">Reference proteome</keyword>
<gene>
    <name evidence="4" type="ORF">Ctob_003707</name>
</gene>
<dbReference type="InterPro" id="IPR048680">
    <property type="entry name" value="COG4_N"/>
</dbReference>
<evidence type="ECO:0000313" key="4">
    <source>
        <dbReference type="EMBL" id="KOO32777.1"/>
    </source>
</evidence>
<organism evidence="4 5">
    <name type="scientific">Chrysochromulina tobinii</name>
    <dbReference type="NCBI Taxonomy" id="1460289"/>
    <lineage>
        <taxon>Eukaryota</taxon>
        <taxon>Haptista</taxon>
        <taxon>Haptophyta</taxon>
        <taxon>Prymnesiophyceae</taxon>
        <taxon>Prymnesiales</taxon>
        <taxon>Chrysochromulinaceae</taxon>
        <taxon>Chrysochromulina</taxon>
    </lineage>
</organism>
<dbReference type="PANTHER" id="PTHR24016">
    <property type="entry name" value="CONSERVED OLIGOMERIC GOLGI COMPLEX SUBUNIT 4"/>
    <property type="match status" value="1"/>
</dbReference>
<protein>
    <submittedName>
        <fullName evidence="4">Conserved oligomeric golgi complex subunit 4-like protein</fullName>
    </submittedName>
</protein>
<proteinExistence type="predicted"/>
<dbReference type="Gene3D" id="1.20.58.1970">
    <property type="match status" value="1"/>
</dbReference>
<evidence type="ECO:0000259" key="3">
    <source>
        <dbReference type="Pfam" id="PF20663"/>
    </source>
</evidence>
<dbReference type="Pfam" id="PF20663">
    <property type="entry name" value="COG4_N"/>
    <property type="match status" value="1"/>
</dbReference>
<dbReference type="Proteomes" id="UP000037460">
    <property type="component" value="Unassembled WGS sequence"/>
</dbReference>
<feature type="domain" description="Conserved oligomeric Golgi complex subunit 4 C-terminal" evidence="2">
    <location>
        <begin position="690"/>
        <end position="864"/>
    </location>
</feature>
<reference evidence="5" key="1">
    <citation type="journal article" date="2015" name="PLoS Genet.">
        <title>Genome Sequence and Transcriptome Analyses of Chrysochromulina tobin: Metabolic Tools for Enhanced Algal Fitness in the Prominent Order Prymnesiales (Haptophyceae).</title>
        <authorList>
            <person name="Hovde B.T."/>
            <person name="Deodato C.R."/>
            <person name="Hunsperger H.M."/>
            <person name="Ryken S.A."/>
            <person name="Yost W."/>
            <person name="Jha R.K."/>
            <person name="Patterson J."/>
            <person name="Monnat R.J. Jr."/>
            <person name="Barlow S.B."/>
            <person name="Starkenburg S.R."/>
            <person name="Cattolico R.A."/>
        </authorList>
    </citation>
    <scope>NUCLEOTIDE SEQUENCE</scope>
    <source>
        <strain evidence="5">CCMP291</strain>
    </source>
</reference>
<dbReference type="OrthoDB" id="47059at2759"/>
<sequence length="883" mass="92593">MEKVNATLAVPIGPRLSEYLESKAQDWKVEDIPDDVLRHRLVLSVEDFCRAHIAETFSIVAEDALIDRVLAGDDVREDSLDAVLNTFDAREVALGARLTKLRSESEAAASAALPALRERGVQLHKTNDELNTLAKDIGAASRRATSSTAELRDLYEAREKVLEARRMVEELLNLEECVAFVEVALKRGDYAAAVGRVAPLARAIEETADEPGGPKKEGDPKKENKEGERAAEVVRSLRRRVSDELARMAATDAEPAAVCGLAKLMGPLGCADEGHAALLSYCMRKLDAAAVETAEVTPPGQAQAQATAASSALTSAPAALGRVLQRCAALLEACDSALDESMGGRDARLLLASSVRAKCVALGSTLGARYNAAASLKTLTDDASRRLQQATSTAAAAAASGTAVVEPSDPEGERAAQAAEPLVEGLVAMLRGVTQWDAYMRGKTGGDGNGAGESLRHAAPFAEMARAAITLSHLLAAVAAARAVRTYVAKSAASEAEGASGDQDGAAAADTAALSELVDSTFYVAQMSLRRASHTCDAAIACAAARNAAGVLTQTLLGYLQSRLGHLQSLSSKLAGAVDVISMSSRCHLDAISSTALGSVLEMTSGAVSSAADDAAALAGSLGGGRLAEAALGTALVSVSAAGATRQLTLLRTLSALTTCIAYTPRLWAQAADDFRRSLPPAALGAAQAQLNEAAAVQQAFEAARDAGLAQLSRPMLGRLQKRIDVFGSASYVLQSDASFAKAEADSFVTGLISELELLLRPLAPALIEDARDALLLQLVAALAGRLETLVLAKRFDQLGALQLDRELRAITKRLGELTSRSVREKLARLTQMATLLNLETEAEAAELWAEHGSGWRVTKAEAKSVLALRVDFRKEVINSGRW</sequence>
<dbReference type="AlphaFoldDB" id="A0A0M0K2E0"/>
<feature type="region of interest" description="Disordered" evidence="1">
    <location>
        <begin position="205"/>
        <end position="233"/>
    </location>
</feature>
<dbReference type="Pfam" id="PF20662">
    <property type="entry name" value="COG4_C"/>
    <property type="match status" value="1"/>
</dbReference>
<name>A0A0M0K2E0_9EUKA</name>
<comment type="caution">
    <text evidence="4">The sequence shown here is derived from an EMBL/GenBank/DDBJ whole genome shotgun (WGS) entry which is preliminary data.</text>
</comment>
<evidence type="ECO:0000256" key="1">
    <source>
        <dbReference type="SAM" id="MobiDB-lite"/>
    </source>
</evidence>
<dbReference type="InterPro" id="IPR048682">
    <property type="entry name" value="COG4"/>
</dbReference>
<evidence type="ECO:0000259" key="2">
    <source>
        <dbReference type="Pfam" id="PF20662"/>
    </source>
</evidence>
<dbReference type="PANTHER" id="PTHR24016:SF0">
    <property type="entry name" value="CONSERVED OLIGOMERIC GOLGI COMPLEX SUBUNIT 4"/>
    <property type="match status" value="1"/>
</dbReference>
<dbReference type="EMBL" id="JWZX01001689">
    <property type="protein sequence ID" value="KOO32777.1"/>
    <property type="molecule type" value="Genomic_DNA"/>
</dbReference>